<name>A0A812D8U2_ACAPH</name>
<evidence type="ECO:0000313" key="2">
    <source>
        <dbReference type="EMBL" id="CAE1297191.1"/>
    </source>
</evidence>
<keyword evidence="1" id="KW-1133">Transmembrane helix</keyword>
<dbReference type="EMBL" id="CAHIKZ030003174">
    <property type="protein sequence ID" value="CAE1297191.1"/>
    <property type="molecule type" value="Genomic_DNA"/>
</dbReference>
<dbReference type="Proteomes" id="UP000597762">
    <property type="component" value="Unassembled WGS sequence"/>
</dbReference>
<protein>
    <submittedName>
        <fullName evidence="2">Uncharacterized protein</fullName>
    </submittedName>
</protein>
<accession>A0A812D8U2</accession>
<feature type="transmembrane region" description="Helical" evidence="1">
    <location>
        <begin position="102"/>
        <end position="125"/>
    </location>
</feature>
<feature type="transmembrane region" description="Helical" evidence="1">
    <location>
        <begin position="42"/>
        <end position="64"/>
    </location>
</feature>
<organism evidence="2 3">
    <name type="scientific">Acanthosepion pharaonis</name>
    <name type="common">Pharaoh cuttlefish</name>
    <name type="synonym">Sepia pharaonis</name>
    <dbReference type="NCBI Taxonomy" id="158019"/>
    <lineage>
        <taxon>Eukaryota</taxon>
        <taxon>Metazoa</taxon>
        <taxon>Spiralia</taxon>
        <taxon>Lophotrochozoa</taxon>
        <taxon>Mollusca</taxon>
        <taxon>Cephalopoda</taxon>
        <taxon>Coleoidea</taxon>
        <taxon>Decapodiformes</taxon>
        <taxon>Sepiida</taxon>
        <taxon>Sepiina</taxon>
        <taxon>Sepiidae</taxon>
        <taxon>Acanthosepion</taxon>
    </lineage>
</organism>
<feature type="transmembrane region" description="Helical" evidence="1">
    <location>
        <begin position="70"/>
        <end position="90"/>
    </location>
</feature>
<keyword evidence="1" id="KW-0472">Membrane</keyword>
<proteinExistence type="predicted"/>
<evidence type="ECO:0000256" key="1">
    <source>
        <dbReference type="SAM" id="Phobius"/>
    </source>
</evidence>
<keyword evidence="1" id="KW-0812">Transmembrane</keyword>
<dbReference type="OrthoDB" id="6155362at2759"/>
<gene>
    <name evidence="2" type="ORF">SPHA_51858</name>
</gene>
<sequence>MDQPEDLDFADDISLLSDKQQYAQEKLSRVAEEAKTGLQVNIVSLFLSWSYICLFFFSYSLIFFAFSSSLVLYFSFMLVFPLSLIQFAFYKRVFFFPLRVVISFLLCEHFPFLFLPPFLLSFLFFLFLSSRYYFCLFFLIHFSFQQISLTLFSYSI</sequence>
<dbReference type="AlphaFoldDB" id="A0A812D8U2"/>
<evidence type="ECO:0000313" key="3">
    <source>
        <dbReference type="Proteomes" id="UP000597762"/>
    </source>
</evidence>
<keyword evidence="3" id="KW-1185">Reference proteome</keyword>
<comment type="caution">
    <text evidence="2">The sequence shown here is derived from an EMBL/GenBank/DDBJ whole genome shotgun (WGS) entry which is preliminary data.</text>
</comment>
<reference evidence="2" key="1">
    <citation type="submission" date="2021-01" db="EMBL/GenBank/DDBJ databases">
        <authorList>
            <person name="Li R."/>
            <person name="Bekaert M."/>
        </authorList>
    </citation>
    <scope>NUCLEOTIDE SEQUENCE</scope>
    <source>
        <strain evidence="2">Farmed</strain>
    </source>
</reference>
<feature type="transmembrane region" description="Helical" evidence="1">
    <location>
        <begin position="131"/>
        <end position="154"/>
    </location>
</feature>